<proteinExistence type="predicted"/>
<keyword evidence="2" id="KW-1185">Reference proteome</keyword>
<organism evidence="1 2">
    <name type="scientific">Caerostris darwini</name>
    <dbReference type="NCBI Taxonomy" id="1538125"/>
    <lineage>
        <taxon>Eukaryota</taxon>
        <taxon>Metazoa</taxon>
        <taxon>Ecdysozoa</taxon>
        <taxon>Arthropoda</taxon>
        <taxon>Chelicerata</taxon>
        <taxon>Arachnida</taxon>
        <taxon>Araneae</taxon>
        <taxon>Araneomorphae</taxon>
        <taxon>Entelegynae</taxon>
        <taxon>Araneoidea</taxon>
        <taxon>Araneidae</taxon>
        <taxon>Caerostris</taxon>
    </lineage>
</organism>
<sequence>MVHHEEGCFAITHGTPRGRTGCWVVSQWWKGFSEKKSPTFLYQIETSPKKRVILTISATVTTRSIVR</sequence>
<dbReference type="EMBL" id="BPLQ01002298">
    <property type="protein sequence ID" value="GIX91122.1"/>
    <property type="molecule type" value="Genomic_DNA"/>
</dbReference>
<name>A0AAV4P7K5_9ARAC</name>
<comment type="caution">
    <text evidence="1">The sequence shown here is derived from an EMBL/GenBank/DDBJ whole genome shotgun (WGS) entry which is preliminary data.</text>
</comment>
<dbReference type="AlphaFoldDB" id="A0AAV4P7K5"/>
<accession>A0AAV4P7K5</accession>
<dbReference type="Proteomes" id="UP001054837">
    <property type="component" value="Unassembled WGS sequence"/>
</dbReference>
<gene>
    <name evidence="1" type="ORF">CDAR_410691</name>
</gene>
<evidence type="ECO:0000313" key="1">
    <source>
        <dbReference type="EMBL" id="GIX91122.1"/>
    </source>
</evidence>
<protein>
    <submittedName>
        <fullName evidence="1">Uncharacterized protein</fullName>
    </submittedName>
</protein>
<reference evidence="1 2" key="1">
    <citation type="submission" date="2021-06" db="EMBL/GenBank/DDBJ databases">
        <title>Caerostris darwini draft genome.</title>
        <authorList>
            <person name="Kono N."/>
            <person name="Arakawa K."/>
        </authorList>
    </citation>
    <scope>NUCLEOTIDE SEQUENCE [LARGE SCALE GENOMIC DNA]</scope>
</reference>
<evidence type="ECO:0000313" key="2">
    <source>
        <dbReference type="Proteomes" id="UP001054837"/>
    </source>
</evidence>